<feature type="domain" description="Saccharopine dehydrogenase-like C-terminal" evidence="2">
    <location>
        <begin position="154"/>
        <end position="435"/>
    </location>
</feature>
<comment type="caution">
    <text evidence="3">The sequence shown here is derived from an EMBL/GenBank/DDBJ whole genome shotgun (WGS) entry which is preliminary data.</text>
</comment>
<dbReference type="Pfam" id="PF16653">
    <property type="entry name" value="Sacchrp_dh_C"/>
    <property type="match status" value="1"/>
</dbReference>
<sequence length="470" mass="51193">MNHKALFSGKLVFIGFGSITRATLGLLGNVQRFDVSRIVVIAPGIKGSEPFVKSGVTFIDQALTSDTMESVLGSIVGRGDFIVNLSVNVCSADVIRFAYAHDALYLDTCIEPWGNTYNSSSLTASQRSNYALRDQLLTLGAELGPGPTAVVAHGANPGLISHFLKCALSALAEQLSVAVPRHQGGIDWGNLSMKLGVKVIHIAERDTQRSTRIKSDGEFVNTWSVDGFVSEAGQPAELGWGSHEKNWPPFARHHQFGSDNAIYLDRPGACVSVKTWTPNGGPCNAMLITHNEAISIPELLTVRNEGALSYRPTVHYAYHPCDDALLSINEYTGRGWHAQDRQRIMLDEITPGGIDALGVLIMGHKLNAYWYGSILNIDEARRLAPFNNATSLQVAAGVYSGIIWAIENPDRGIVEPEQMDHQRVMEIALPFLGKFGGVLTDWTPLKTGNALFRKPDANACPWQFEHFTAA</sequence>
<dbReference type="InterPro" id="IPR032095">
    <property type="entry name" value="Sacchrp_dh-like_C"/>
</dbReference>
<protein>
    <submittedName>
        <fullName evidence="3">Homospermidine synthase</fullName>
    </submittedName>
</protein>
<dbReference type="Gene3D" id="3.30.360.30">
    <property type="entry name" value="homospermidine synthase like"/>
    <property type="match status" value="1"/>
</dbReference>
<dbReference type="Proteomes" id="UP000271631">
    <property type="component" value="Unassembled WGS sequence"/>
</dbReference>
<proteinExistence type="predicted"/>
<feature type="domain" description="Saccharopine dehydrogenase NADP binding" evidence="1">
    <location>
        <begin position="12"/>
        <end position="150"/>
    </location>
</feature>
<dbReference type="Gene3D" id="3.40.50.720">
    <property type="entry name" value="NAD(P)-binding Rossmann-like Domain"/>
    <property type="match status" value="1"/>
</dbReference>
<evidence type="ECO:0000313" key="4">
    <source>
        <dbReference type="Proteomes" id="UP000271631"/>
    </source>
</evidence>
<reference evidence="3 4" key="1">
    <citation type="submission" date="2018-08" db="EMBL/GenBank/DDBJ databases">
        <title>Recombination of ecologically and evolutionarily significant loci maintains genetic cohesion in the Pseudomonas syringae species complex.</title>
        <authorList>
            <person name="Dillon M."/>
            <person name="Thakur S."/>
            <person name="Almeida R.N.D."/>
            <person name="Weir B.S."/>
            <person name="Guttman D.S."/>
        </authorList>
    </citation>
    <scope>NUCLEOTIDE SEQUENCE [LARGE SCALE GENOMIC DNA]</scope>
    <source>
        <strain evidence="3 4">ICMP 11281</strain>
    </source>
</reference>
<dbReference type="EMBL" id="RBUQ01000167">
    <property type="protein sequence ID" value="RMV36836.1"/>
    <property type="molecule type" value="Genomic_DNA"/>
</dbReference>
<dbReference type="Pfam" id="PF03435">
    <property type="entry name" value="Sacchrp_dh_NADP"/>
    <property type="match status" value="1"/>
</dbReference>
<dbReference type="InterPro" id="IPR005097">
    <property type="entry name" value="Sacchrp_dh_NADP-bd"/>
</dbReference>
<dbReference type="InterPro" id="IPR023181">
    <property type="entry name" value="Homospermid_syn-like_C"/>
</dbReference>
<organism evidence="3 4">
    <name type="scientific">Pseudomonas syringae pv. maculicola</name>
    <dbReference type="NCBI Taxonomy" id="59511"/>
    <lineage>
        <taxon>Bacteria</taxon>
        <taxon>Pseudomonadati</taxon>
        <taxon>Pseudomonadota</taxon>
        <taxon>Gammaproteobacteria</taxon>
        <taxon>Pseudomonadales</taxon>
        <taxon>Pseudomonadaceae</taxon>
        <taxon>Pseudomonas</taxon>
    </lineage>
</organism>
<evidence type="ECO:0000259" key="2">
    <source>
        <dbReference type="Pfam" id="PF16653"/>
    </source>
</evidence>
<evidence type="ECO:0000313" key="3">
    <source>
        <dbReference type="EMBL" id="RMV36836.1"/>
    </source>
</evidence>
<name>A0A0N1JH89_PSEYM</name>
<dbReference type="RefSeq" id="WP_054069903.1">
    <property type="nucleotide sequence ID" value="NZ_JAEVFP010000043.1"/>
</dbReference>
<dbReference type="AlphaFoldDB" id="A0A0N1JH89"/>
<accession>A0A0N1JH89</accession>
<evidence type="ECO:0000259" key="1">
    <source>
        <dbReference type="Pfam" id="PF03435"/>
    </source>
</evidence>
<gene>
    <name evidence="3" type="ORF">ALP13_04644</name>
</gene>